<dbReference type="STRING" id="485913.Krac_2830"/>
<sequence length="52" mass="5833">MTWLNALNDLLASSGLLIPATSTVSWPAWKRGDLLPRKWSRNLLARPRGFSP</sequence>
<keyword evidence="2" id="KW-1185">Reference proteome</keyword>
<proteinExistence type="predicted"/>
<accession>D6TZR5</accession>
<name>D6TZR5_KTERA</name>
<protein>
    <submittedName>
        <fullName evidence="1">Uncharacterized protein</fullName>
    </submittedName>
</protein>
<gene>
    <name evidence="1" type="ORF">Krac_2830</name>
</gene>
<dbReference type="AlphaFoldDB" id="D6TZR5"/>
<reference evidence="1 2" key="1">
    <citation type="journal article" date="2011" name="Stand. Genomic Sci.">
        <title>Non-contiguous finished genome sequence and contextual data of the filamentous soil bacterium Ktedonobacter racemifer type strain (SOSP1-21).</title>
        <authorList>
            <person name="Chang Y.J."/>
            <person name="Land M."/>
            <person name="Hauser L."/>
            <person name="Chertkov O."/>
            <person name="Del Rio T.G."/>
            <person name="Nolan M."/>
            <person name="Copeland A."/>
            <person name="Tice H."/>
            <person name="Cheng J.F."/>
            <person name="Lucas S."/>
            <person name="Han C."/>
            <person name="Goodwin L."/>
            <person name="Pitluck S."/>
            <person name="Ivanova N."/>
            <person name="Ovchinikova G."/>
            <person name="Pati A."/>
            <person name="Chen A."/>
            <person name="Palaniappan K."/>
            <person name="Mavromatis K."/>
            <person name="Liolios K."/>
            <person name="Brettin T."/>
            <person name="Fiebig A."/>
            <person name="Rohde M."/>
            <person name="Abt B."/>
            <person name="Goker M."/>
            <person name="Detter J.C."/>
            <person name="Woyke T."/>
            <person name="Bristow J."/>
            <person name="Eisen J.A."/>
            <person name="Markowitz V."/>
            <person name="Hugenholtz P."/>
            <person name="Kyrpides N.C."/>
            <person name="Klenk H.P."/>
            <person name="Lapidus A."/>
        </authorList>
    </citation>
    <scope>NUCLEOTIDE SEQUENCE [LARGE SCALE GENOMIC DNA]</scope>
    <source>
        <strain evidence="2">DSM 44963</strain>
    </source>
</reference>
<organism evidence="1 2">
    <name type="scientific">Ktedonobacter racemifer DSM 44963</name>
    <dbReference type="NCBI Taxonomy" id="485913"/>
    <lineage>
        <taxon>Bacteria</taxon>
        <taxon>Bacillati</taxon>
        <taxon>Chloroflexota</taxon>
        <taxon>Ktedonobacteria</taxon>
        <taxon>Ktedonobacterales</taxon>
        <taxon>Ktedonobacteraceae</taxon>
        <taxon>Ktedonobacter</taxon>
    </lineage>
</organism>
<evidence type="ECO:0000313" key="2">
    <source>
        <dbReference type="Proteomes" id="UP000004508"/>
    </source>
</evidence>
<dbReference type="InParanoid" id="D6TZR5"/>
<evidence type="ECO:0000313" key="1">
    <source>
        <dbReference type="EMBL" id="EFH82055.1"/>
    </source>
</evidence>
<dbReference type="EMBL" id="ADVG01000004">
    <property type="protein sequence ID" value="EFH82055.1"/>
    <property type="molecule type" value="Genomic_DNA"/>
</dbReference>
<dbReference type="Proteomes" id="UP000004508">
    <property type="component" value="Unassembled WGS sequence"/>
</dbReference>
<comment type="caution">
    <text evidence="1">The sequence shown here is derived from an EMBL/GenBank/DDBJ whole genome shotgun (WGS) entry which is preliminary data.</text>
</comment>